<evidence type="ECO:0000313" key="2">
    <source>
        <dbReference type="Proteomes" id="UP000215509"/>
    </source>
</evidence>
<sequence length="123" mass="13867">MNGIWAWLGLALLIGAGVAVNRLVKSSGPLGQAAAGLRHLVGQQLQGQSTPEDLPLWEKHLAALDQYPSDYNKLNLEIRFIQIFAQYLEQHYPSDERIPAWLEAGSYRKDTVWGIKINRQDEK</sequence>
<organism evidence="1 2">
    <name type="scientific">Paenibacillus rigui</name>
    <dbReference type="NCBI Taxonomy" id="554312"/>
    <lineage>
        <taxon>Bacteria</taxon>
        <taxon>Bacillati</taxon>
        <taxon>Bacillota</taxon>
        <taxon>Bacilli</taxon>
        <taxon>Bacillales</taxon>
        <taxon>Paenibacillaceae</taxon>
        <taxon>Paenibacillus</taxon>
    </lineage>
</organism>
<dbReference type="Proteomes" id="UP000215509">
    <property type="component" value="Unassembled WGS sequence"/>
</dbReference>
<accession>A0A229UH69</accession>
<protein>
    <submittedName>
        <fullName evidence="1">Uncharacterized protein</fullName>
    </submittedName>
</protein>
<gene>
    <name evidence="1" type="ORF">CF651_29110</name>
</gene>
<proteinExistence type="predicted"/>
<reference evidence="1 2" key="1">
    <citation type="submission" date="2017-07" db="EMBL/GenBank/DDBJ databases">
        <title>Genome sequencing and assembly of Paenibacillus rigui.</title>
        <authorList>
            <person name="Mayilraj S."/>
        </authorList>
    </citation>
    <scope>NUCLEOTIDE SEQUENCE [LARGE SCALE GENOMIC DNA]</scope>
    <source>
        <strain evidence="1 2">JCM 16352</strain>
    </source>
</reference>
<dbReference type="AlphaFoldDB" id="A0A229UH69"/>
<dbReference type="OrthoDB" id="2654957at2"/>
<keyword evidence="2" id="KW-1185">Reference proteome</keyword>
<evidence type="ECO:0000313" key="1">
    <source>
        <dbReference type="EMBL" id="OXM82732.1"/>
    </source>
</evidence>
<name>A0A229UH69_9BACL</name>
<dbReference type="EMBL" id="NMQW01000057">
    <property type="protein sequence ID" value="OXM82732.1"/>
    <property type="molecule type" value="Genomic_DNA"/>
</dbReference>
<dbReference type="RefSeq" id="WP_094018374.1">
    <property type="nucleotide sequence ID" value="NZ_NMQW01000057.1"/>
</dbReference>
<comment type="caution">
    <text evidence="1">The sequence shown here is derived from an EMBL/GenBank/DDBJ whole genome shotgun (WGS) entry which is preliminary data.</text>
</comment>